<reference evidence="1" key="1">
    <citation type="journal article" date="2015" name="Nature">
        <title>Complex archaea that bridge the gap between prokaryotes and eukaryotes.</title>
        <authorList>
            <person name="Spang A."/>
            <person name="Saw J.H."/>
            <person name="Jorgensen S.L."/>
            <person name="Zaremba-Niedzwiedzka K."/>
            <person name="Martijn J."/>
            <person name="Lind A.E."/>
            <person name="van Eijk R."/>
            <person name="Schleper C."/>
            <person name="Guy L."/>
            <person name="Ettema T.J."/>
        </authorList>
    </citation>
    <scope>NUCLEOTIDE SEQUENCE</scope>
</reference>
<name>A0A0F9TCS1_9ZZZZ</name>
<organism evidence="1">
    <name type="scientific">marine sediment metagenome</name>
    <dbReference type="NCBI Taxonomy" id="412755"/>
    <lineage>
        <taxon>unclassified sequences</taxon>
        <taxon>metagenomes</taxon>
        <taxon>ecological metagenomes</taxon>
    </lineage>
</organism>
<protein>
    <submittedName>
        <fullName evidence="1">Uncharacterized protein</fullName>
    </submittedName>
</protein>
<dbReference type="EMBL" id="LAZR01000286">
    <property type="protein sequence ID" value="KKN77004.1"/>
    <property type="molecule type" value="Genomic_DNA"/>
</dbReference>
<evidence type="ECO:0000313" key="1">
    <source>
        <dbReference type="EMBL" id="KKN77004.1"/>
    </source>
</evidence>
<comment type="caution">
    <text evidence="1">The sequence shown here is derived from an EMBL/GenBank/DDBJ whole genome shotgun (WGS) entry which is preliminary data.</text>
</comment>
<proteinExistence type="predicted"/>
<gene>
    <name evidence="1" type="ORF">LCGC14_0364960</name>
</gene>
<accession>A0A0F9TCS1</accession>
<sequence length="69" mass="8358">MRLIRFIKTSLLYFSRDKDFLKRFPNSTKRRFLTMIKTAWLQSKKQPKPTQEEIIEHRVNTTVNGGFLR</sequence>
<dbReference type="AlphaFoldDB" id="A0A0F9TCS1"/>